<dbReference type="OrthoDB" id="435038at2759"/>
<evidence type="ECO:0000259" key="7">
    <source>
        <dbReference type="Pfam" id="PF14833"/>
    </source>
</evidence>
<evidence type="ECO:0000313" key="8">
    <source>
        <dbReference type="EMBL" id="KAF2447662.1"/>
    </source>
</evidence>
<dbReference type="Gene3D" id="1.10.1040.10">
    <property type="entry name" value="N-(1-d-carboxylethyl)-l-norvaline Dehydrogenase, domain 2"/>
    <property type="match status" value="1"/>
</dbReference>
<evidence type="ECO:0000256" key="2">
    <source>
        <dbReference type="ARBA" id="ARBA00023002"/>
    </source>
</evidence>
<accession>A0A9P4PP86</accession>
<evidence type="ECO:0000256" key="3">
    <source>
        <dbReference type="ARBA" id="ARBA00023027"/>
    </source>
</evidence>
<dbReference type="EMBL" id="MU001496">
    <property type="protein sequence ID" value="KAF2447662.1"/>
    <property type="molecule type" value="Genomic_DNA"/>
</dbReference>
<evidence type="ECO:0000313" key="9">
    <source>
        <dbReference type="Proteomes" id="UP000799764"/>
    </source>
</evidence>
<keyword evidence="3" id="KW-0520">NAD</keyword>
<dbReference type="SUPFAM" id="SSF48179">
    <property type="entry name" value="6-phosphogluconate dehydrogenase C-terminal domain-like"/>
    <property type="match status" value="1"/>
</dbReference>
<comment type="caution">
    <text evidence="8">The sequence shown here is derived from an EMBL/GenBank/DDBJ whole genome shotgun (WGS) entry which is preliminary data.</text>
</comment>
<dbReference type="InterPro" id="IPR006115">
    <property type="entry name" value="6PGDH_NADP-bd"/>
</dbReference>
<dbReference type="Pfam" id="PF14833">
    <property type="entry name" value="NAD_binding_11"/>
    <property type="match status" value="1"/>
</dbReference>
<keyword evidence="2" id="KW-0560">Oxidoreductase</keyword>
<evidence type="ECO:0000256" key="4">
    <source>
        <dbReference type="PIRSR" id="PIRSR000103-1"/>
    </source>
</evidence>
<dbReference type="InterPro" id="IPR036291">
    <property type="entry name" value="NAD(P)-bd_dom_sf"/>
</dbReference>
<dbReference type="SUPFAM" id="SSF51735">
    <property type="entry name" value="NAD(P)-binding Rossmann-fold domains"/>
    <property type="match status" value="1"/>
</dbReference>
<feature type="signal peptide" evidence="5">
    <location>
        <begin position="1"/>
        <end position="22"/>
    </location>
</feature>
<feature type="active site" evidence="4">
    <location>
        <position position="181"/>
    </location>
</feature>
<keyword evidence="5" id="KW-0732">Signal</keyword>
<evidence type="ECO:0000256" key="5">
    <source>
        <dbReference type="SAM" id="SignalP"/>
    </source>
</evidence>
<dbReference type="InterPro" id="IPR013328">
    <property type="entry name" value="6PGD_dom2"/>
</dbReference>
<dbReference type="InterPro" id="IPR015815">
    <property type="entry name" value="HIBADH-related"/>
</dbReference>
<organism evidence="8 9">
    <name type="scientific">Karstenula rhodostoma CBS 690.94</name>
    <dbReference type="NCBI Taxonomy" id="1392251"/>
    <lineage>
        <taxon>Eukaryota</taxon>
        <taxon>Fungi</taxon>
        <taxon>Dikarya</taxon>
        <taxon>Ascomycota</taxon>
        <taxon>Pezizomycotina</taxon>
        <taxon>Dothideomycetes</taxon>
        <taxon>Pleosporomycetidae</taxon>
        <taxon>Pleosporales</taxon>
        <taxon>Massarineae</taxon>
        <taxon>Didymosphaeriaceae</taxon>
        <taxon>Karstenula</taxon>
    </lineage>
</organism>
<sequence length="330" mass="34669">MSSTNPPRLGWFGLGSMGLAMACNLQEQLTKQNLPALHFANRSLSKGDTLKELGGIPCQDISELVQACDVIFISVTNDEVLTSVINQFTSTNSLGGKILVDTTTVHPNTTASLATKLASHNCSFIAAPVFGPPLTARAGQLLIAVAGPPQVIEIITPYLQGVIARGVIRVGEDPSKALLLKSTSNFIGAGLMYLLSEAHVLAEKAGLPASVLESLIEANFGAYAANTSKRLTSGSYMPAAGQAPNSALELAIKDVGIGLGIANEQGVRLEVGELSMGAMEEARAFGEEKGRKLDSHSVFGVVRKKAGLRFENEAVKKRDGLTEHDEGGET</sequence>
<feature type="chain" id="PRO_5040514097" evidence="5">
    <location>
        <begin position="23"/>
        <end position="330"/>
    </location>
</feature>
<reference evidence="8" key="1">
    <citation type="journal article" date="2020" name="Stud. Mycol.">
        <title>101 Dothideomycetes genomes: a test case for predicting lifestyles and emergence of pathogens.</title>
        <authorList>
            <person name="Haridas S."/>
            <person name="Albert R."/>
            <person name="Binder M."/>
            <person name="Bloem J."/>
            <person name="Labutti K."/>
            <person name="Salamov A."/>
            <person name="Andreopoulos B."/>
            <person name="Baker S."/>
            <person name="Barry K."/>
            <person name="Bills G."/>
            <person name="Bluhm B."/>
            <person name="Cannon C."/>
            <person name="Castanera R."/>
            <person name="Culley D."/>
            <person name="Daum C."/>
            <person name="Ezra D."/>
            <person name="Gonzalez J."/>
            <person name="Henrissat B."/>
            <person name="Kuo A."/>
            <person name="Liang C."/>
            <person name="Lipzen A."/>
            <person name="Lutzoni F."/>
            <person name="Magnuson J."/>
            <person name="Mondo S."/>
            <person name="Nolan M."/>
            <person name="Ohm R."/>
            <person name="Pangilinan J."/>
            <person name="Park H.-J."/>
            <person name="Ramirez L."/>
            <person name="Alfaro M."/>
            <person name="Sun H."/>
            <person name="Tritt A."/>
            <person name="Yoshinaga Y."/>
            <person name="Zwiers L.-H."/>
            <person name="Turgeon B."/>
            <person name="Goodwin S."/>
            <person name="Spatafora J."/>
            <person name="Crous P."/>
            <person name="Grigoriev I."/>
        </authorList>
    </citation>
    <scope>NUCLEOTIDE SEQUENCE</scope>
    <source>
        <strain evidence="8">CBS 690.94</strain>
    </source>
</reference>
<gene>
    <name evidence="8" type="ORF">P171DRAFT_518732</name>
</gene>
<feature type="domain" description="6-phosphogluconate dehydrogenase NADP-binding" evidence="6">
    <location>
        <begin position="9"/>
        <end position="162"/>
    </location>
</feature>
<dbReference type="AlphaFoldDB" id="A0A9P4PP86"/>
<proteinExistence type="inferred from homology"/>
<evidence type="ECO:0000259" key="6">
    <source>
        <dbReference type="Pfam" id="PF03446"/>
    </source>
</evidence>
<comment type="similarity">
    <text evidence="1">Belongs to the HIBADH-related family. NP60 subfamily.</text>
</comment>
<dbReference type="GO" id="GO:0051287">
    <property type="term" value="F:NAD binding"/>
    <property type="evidence" value="ECO:0007669"/>
    <property type="project" value="InterPro"/>
</dbReference>
<dbReference type="PIRSF" id="PIRSF000103">
    <property type="entry name" value="HIBADH"/>
    <property type="match status" value="1"/>
</dbReference>
<dbReference type="GO" id="GO:0016491">
    <property type="term" value="F:oxidoreductase activity"/>
    <property type="evidence" value="ECO:0007669"/>
    <property type="project" value="UniProtKB-KW"/>
</dbReference>
<feature type="domain" description="3-hydroxyisobutyrate dehydrogenase-like NAD-binding" evidence="7">
    <location>
        <begin position="180"/>
        <end position="288"/>
    </location>
</feature>
<dbReference type="Proteomes" id="UP000799764">
    <property type="component" value="Unassembled WGS sequence"/>
</dbReference>
<dbReference type="InterPro" id="IPR029154">
    <property type="entry name" value="HIBADH-like_NADP-bd"/>
</dbReference>
<dbReference type="InterPro" id="IPR008927">
    <property type="entry name" value="6-PGluconate_DH-like_C_sf"/>
</dbReference>
<dbReference type="Pfam" id="PF03446">
    <property type="entry name" value="NAD_binding_2"/>
    <property type="match status" value="1"/>
</dbReference>
<dbReference type="PANTHER" id="PTHR43580:SF8">
    <property type="entry name" value="6-PHOSPHOGLUCONATE DEHYDROGENASE NADP-BINDING DOMAIN-CONTAINING PROTEIN-RELATED"/>
    <property type="match status" value="1"/>
</dbReference>
<keyword evidence="9" id="KW-1185">Reference proteome</keyword>
<name>A0A9P4PP86_9PLEO</name>
<evidence type="ECO:0000256" key="1">
    <source>
        <dbReference type="ARBA" id="ARBA00007598"/>
    </source>
</evidence>
<protein>
    <submittedName>
        <fullName evidence="8">NAD(P)-binding protein</fullName>
    </submittedName>
</protein>
<dbReference type="InterPro" id="IPR051265">
    <property type="entry name" value="HIBADH-related_NP60_sf"/>
</dbReference>
<dbReference type="Gene3D" id="3.40.50.720">
    <property type="entry name" value="NAD(P)-binding Rossmann-like Domain"/>
    <property type="match status" value="1"/>
</dbReference>
<dbReference type="GO" id="GO:0050661">
    <property type="term" value="F:NADP binding"/>
    <property type="evidence" value="ECO:0007669"/>
    <property type="project" value="InterPro"/>
</dbReference>
<dbReference type="PANTHER" id="PTHR43580">
    <property type="entry name" value="OXIDOREDUCTASE GLYR1-RELATED"/>
    <property type="match status" value="1"/>
</dbReference>